<sequence>MATLEAVRQDAGGVGMEGSLQLCCGFGRLQPPGVIEAGTDPFFGRVVQSRVELAGGFLVPGLTVHPEQAVEFAYRSPLSVYDFEIFRREVDVRRMAKSERKKPFGMDCRPRGWMSGQLCRQLAGRAVQPGGAVSCPAAVPAEDRRRISKGRGRSAEKRDRALRDARRADRSLAQSASPEALPAARCTCL</sequence>
<proteinExistence type="predicted"/>
<comment type="caution">
    <text evidence="2">The sequence shown here is derived from an EMBL/GenBank/DDBJ whole genome shotgun (WGS) entry which is preliminary data.</text>
</comment>
<evidence type="ECO:0000256" key="1">
    <source>
        <dbReference type="SAM" id="MobiDB-lite"/>
    </source>
</evidence>
<dbReference type="Proteomes" id="UP001462502">
    <property type="component" value="Unassembled WGS sequence"/>
</dbReference>
<keyword evidence="3" id="KW-1185">Reference proteome</keyword>
<accession>A0ABV0IYL1</accession>
<name>A0ABV0IYL1_9NEIS</name>
<gene>
    <name evidence="2" type="ORF">ABI908_19890</name>
</gene>
<organism evidence="2 3">
    <name type="scientific">Chromobacterium phragmitis</name>
    <dbReference type="NCBI Taxonomy" id="2202141"/>
    <lineage>
        <taxon>Bacteria</taxon>
        <taxon>Pseudomonadati</taxon>
        <taxon>Pseudomonadota</taxon>
        <taxon>Betaproteobacteria</taxon>
        <taxon>Neisseriales</taxon>
        <taxon>Chromobacteriaceae</taxon>
        <taxon>Chromobacterium</taxon>
    </lineage>
</organism>
<feature type="region of interest" description="Disordered" evidence="1">
    <location>
        <begin position="143"/>
        <end position="181"/>
    </location>
</feature>
<evidence type="ECO:0000313" key="3">
    <source>
        <dbReference type="Proteomes" id="UP001462502"/>
    </source>
</evidence>
<evidence type="ECO:0000313" key="2">
    <source>
        <dbReference type="EMBL" id="MEO9386366.1"/>
    </source>
</evidence>
<reference evidence="2 3" key="1">
    <citation type="submission" date="2024-05" db="EMBL/GenBank/DDBJ databases">
        <authorList>
            <person name="De Oliveira J.P."/>
            <person name="Noriler S.A."/>
            <person name="De Oliveira A.G."/>
            <person name="Sipoli D.S."/>
        </authorList>
    </citation>
    <scope>NUCLEOTIDE SEQUENCE [LARGE SCALE GENOMIC DNA]</scope>
    <source>
        <strain evidence="2 3">LABIM192</strain>
    </source>
</reference>
<protein>
    <submittedName>
        <fullName evidence="2">Uncharacterized protein</fullName>
    </submittedName>
</protein>
<feature type="compositionally biased region" description="Basic and acidic residues" evidence="1">
    <location>
        <begin position="153"/>
        <end position="170"/>
    </location>
</feature>
<dbReference type="EMBL" id="JBDXMI010000001">
    <property type="protein sequence ID" value="MEO9386366.1"/>
    <property type="molecule type" value="Genomic_DNA"/>
</dbReference>